<reference evidence="2 3" key="1">
    <citation type="submission" date="2023-09" db="EMBL/GenBank/DDBJ databases">
        <title>Nesidiocoris tenuis whole genome shotgun sequence.</title>
        <authorList>
            <person name="Shibata T."/>
            <person name="Shimoda M."/>
            <person name="Kobayashi T."/>
            <person name="Uehara T."/>
        </authorList>
    </citation>
    <scope>NUCLEOTIDE SEQUENCE [LARGE SCALE GENOMIC DNA]</scope>
    <source>
        <strain evidence="2 3">Japan</strain>
    </source>
</reference>
<organism evidence="2 3">
    <name type="scientific">Nesidiocoris tenuis</name>
    <dbReference type="NCBI Taxonomy" id="355587"/>
    <lineage>
        <taxon>Eukaryota</taxon>
        <taxon>Metazoa</taxon>
        <taxon>Ecdysozoa</taxon>
        <taxon>Arthropoda</taxon>
        <taxon>Hexapoda</taxon>
        <taxon>Insecta</taxon>
        <taxon>Pterygota</taxon>
        <taxon>Neoptera</taxon>
        <taxon>Paraneoptera</taxon>
        <taxon>Hemiptera</taxon>
        <taxon>Heteroptera</taxon>
        <taxon>Panheteroptera</taxon>
        <taxon>Cimicomorpha</taxon>
        <taxon>Miridae</taxon>
        <taxon>Dicyphina</taxon>
        <taxon>Nesidiocoris</taxon>
    </lineage>
</organism>
<dbReference type="Gene3D" id="3.40.30.10">
    <property type="entry name" value="Glutaredoxin"/>
    <property type="match status" value="1"/>
</dbReference>
<evidence type="ECO:0000313" key="3">
    <source>
        <dbReference type="Proteomes" id="UP001307889"/>
    </source>
</evidence>
<name>A0ABN7AZC9_9HEMI</name>
<dbReference type="EMBL" id="AP028914">
    <property type="protein sequence ID" value="BES95842.1"/>
    <property type="molecule type" value="Genomic_DNA"/>
</dbReference>
<evidence type="ECO:0000313" key="2">
    <source>
        <dbReference type="EMBL" id="BES95842.1"/>
    </source>
</evidence>
<dbReference type="Pfam" id="PF13899">
    <property type="entry name" value="Thioredoxin_7"/>
    <property type="match status" value="1"/>
</dbReference>
<proteinExistence type="predicted"/>
<keyword evidence="1" id="KW-0732">Signal</keyword>
<gene>
    <name evidence="2" type="ORF">NTJ_08651</name>
</gene>
<accession>A0ABN7AZC9</accession>
<keyword evidence="3" id="KW-1185">Reference proteome</keyword>
<dbReference type="SUPFAM" id="SSF52833">
    <property type="entry name" value="Thioredoxin-like"/>
    <property type="match status" value="1"/>
</dbReference>
<dbReference type="Proteomes" id="UP001307889">
    <property type="component" value="Chromosome 6"/>
</dbReference>
<sequence>MGMTDWLDRWFGCINDWNDTLSKFIEDKNFDSHGMTTRIQWHQDFGQAVASAVTRNVPIMLVVHATDCRSCKSFREWFSRSSGVIELSQHFSAVALAPEDVPNDVHQLESDGAYVPRVMFLVPKGPKVLLVKEGARKQAEEGQKHFFPGTTPLLESMRAVLANWPKY</sequence>
<protein>
    <submittedName>
        <fullName evidence="2">Thioredoxin domain containing 12 (Endoplasmic reticulum)</fullName>
    </submittedName>
</protein>
<evidence type="ECO:0000256" key="1">
    <source>
        <dbReference type="ARBA" id="ARBA00022729"/>
    </source>
</evidence>
<dbReference type="InterPro" id="IPR036249">
    <property type="entry name" value="Thioredoxin-like_sf"/>
</dbReference>
<dbReference type="PANTHER" id="PTHR15337:SF11">
    <property type="entry name" value="THIOREDOXIN DOMAIN-CONTAINING PROTEIN"/>
    <property type="match status" value="1"/>
</dbReference>
<dbReference type="PANTHER" id="PTHR15337">
    <property type="entry name" value="ANTERIOR GRADIENT PROTEIN-RELATED"/>
    <property type="match status" value="1"/>
</dbReference>
<dbReference type="InterPro" id="IPR051099">
    <property type="entry name" value="AGR/TXD"/>
</dbReference>